<evidence type="ECO:0000256" key="2">
    <source>
        <dbReference type="ARBA" id="ARBA00004496"/>
    </source>
</evidence>
<dbReference type="PANTHER" id="PTHR18829">
    <property type="entry name" value="PROTEIN YAE1 HOMOLOG"/>
    <property type="match status" value="1"/>
</dbReference>
<accession>A0A9W8G2L9</accession>
<reference evidence="9" key="1">
    <citation type="submission" date="2022-07" db="EMBL/GenBank/DDBJ databases">
        <title>Phylogenomic reconstructions and comparative analyses of Kickxellomycotina fungi.</title>
        <authorList>
            <person name="Reynolds N.K."/>
            <person name="Stajich J.E."/>
            <person name="Barry K."/>
            <person name="Grigoriev I.V."/>
            <person name="Crous P."/>
            <person name="Smith M.E."/>
        </authorList>
    </citation>
    <scope>NUCLEOTIDE SEQUENCE</scope>
    <source>
        <strain evidence="9">NRRL 3115</strain>
    </source>
</reference>
<dbReference type="GO" id="GO:0005737">
    <property type="term" value="C:cytoplasm"/>
    <property type="evidence" value="ECO:0007669"/>
    <property type="project" value="UniProtKB-SubCell"/>
</dbReference>
<evidence type="ECO:0000256" key="5">
    <source>
        <dbReference type="ARBA" id="ARBA00018400"/>
    </source>
</evidence>
<evidence type="ECO:0000313" key="10">
    <source>
        <dbReference type="Proteomes" id="UP001151518"/>
    </source>
</evidence>
<keyword evidence="7" id="KW-0539">Nucleus</keyword>
<evidence type="ECO:0000256" key="4">
    <source>
        <dbReference type="ARBA" id="ARBA00017286"/>
    </source>
</evidence>
<dbReference type="OrthoDB" id="20086at2759"/>
<comment type="caution">
    <text evidence="9">The sequence shown here is derived from an EMBL/GenBank/DDBJ whole genome shotgun (WGS) entry which is preliminary data.</text>
</comment>
<evidence type="ECO:0000256" key="6">
    <source>
        <dbReference type="ARBA" id="ARBA00022490"/>
    </source>
</evidence>
<evidence type="ECO:0000256" key="7">
    <source>
        <dbReference type="ARBA" id="ARBA00023242"/>
    </source>
</evidence>
<dbReference type="EMBL" id="JANBTW010000158">
    <property type="protein sequence ID" value="KAJ2669221.1"/>
    <property type="molecule type" value="Genomic_DNA"/>
</dbReference>
<sequence length="145" mass="16031">MSSDDDVWDSVHDNLASERDLSARSLQRLQTTFYNTGYSDGIDASKAAHMQEGFDQGLGYSIAHGRTIGHLLGALIARREIMKRLNANSPHLASIDAVIMRLRAINHTAVTPANYRVSLDQHSKPKGSFFDLVHDAELLLSQLSQ</sequence>
<protein>
    <recommendedName>
        <fullName evidence="5">Protein YAE1</fullName>
    </recommendedName>
    <alternativeName>
        <fullName evidence="4">Protein yae1</fullName>
    </alternativeName>
</protein>
<evidence type="ECO:0000259" key="8">
    <source>
        <dbReference type="Pfam" id="PF09811"/>
    </source>
</evidence>
<dbReference type="PANTHER" id="PTHR18829:SF0">
    <property type="entry name" value="PROTEIN YAE1 HOMOLOG"/>
    <property type="match status" value="1"/>
</dbReference>
<proteinExistence type="inferred from homology"/>
<dbReference type="InterPro" id="IPR038881">
    <property type="entry name" value="Yae1-like"/>
</dbReference>
<dbReference type="GO" id="GO:0005634">
    <property type="term" value="C:nucleus"/>
    <property type="evidence" value="ECO:0007669"/>
    <property type="project" value="UniProtKB-SubCell"/>
</dbReference>
<evidence type="ECO:0000256" key="3">
    <source>
        <dbReference type="ARBA" id="ARBA00007096"/>
    </source>
</evidence>
<comment type="similarity">
    <text evidence="3">Belongs to the YAE1 family.</text>
</comment>
<dbReference type="Pfam" id="PF09811">
    <property type="entry name" value="Yae1_N"/>
    <property type="match status" value="1"/>
</dbReference>
<dbReference type="AlphaFoldDB" id="A0A9W8G2L9"/>
<evidence type="ECO:0000256" key="1">
    <source>
        <dbReference type="ARBA" id="ARBA00004123"/>
    </source>
</evidence>
<comment type="subcellular location">
    <subcellularLocation>
        <location evidence="2">Cytoplasm</location>
    </subcellularLocation>
    <subcellularLocation>
        <location evidence="1">Nucleus</location>
    </subcellularLocation>
</comment>
<name>A0A9W8G2L9_9FUNG</name>
<dbReference type="InterPro" id="IPR019191">
    <property type="entry name" value="Essential_protein_Yae1_N"/>
</dbReference>
<keyword evidence="6" id="KW-0963">Cytoplasm</keyword>
<organism evidence="9 10">
    <name type="scientific">Coemansia spiralis</name>
    <dbReference type="NCBI Taxonomy" id="417178"/>
    <lineage>
        <taxon>Eukaryota</taxon>
        <taxon>Fungi</taxon>
        <taxon>Fungi incertae sedis</taxon>
        <taxon>Zoopagomycota</taxon>
        <taxon>Kickxellomycotina</taxon>
        <taxon>Kickxellomycetes</taxon>
        <taxon>Kickxellales</taxon>
        <taxon>Kickxellaceae</taxon>
        <taxon>Coemansia</taxon>
    </lineage>
</organism>
<feature type="domain" description="Essential protein Yae1 N-terminal" evidence="8">
    <location>
        <begin position="37"/>
        <end position="73"/>
    </location>
</feature>
<gene>
    <name evidence="9" type="ORF">GGI25_006218</name>
</gene>
<dbReference type="Proteomes" id="UP001151518">
    <property type="component" value="Unassembled WGS sequence"/>
</dbReference>
<evidence type="ECO:0000313" key="9">
    <source>
        <dbReference type="EMBL" id="KAJ2669221.1"/>
    </source>
</evidence>